<evidence type="ECO:0000256" key="3">
    <source>
        <dbReference type="ARBA" id="ARBA00023235"/>
    </source>
</evidence>
<dbReference type="GO" id="GO:0005829">
    <property type="term" value="C:cytosol"/>
    <property type="evidence" value="ECO:0007669"/>
    <property type="project" value="UniProtKB-ARBA"/>
</dbReference>
<protein>
    <recommendedName>
        <fullName evidence="5">Pseudouridine synthase</fullName>
        <ecNumber evidence="5">5.4.99.-</ecNumber>
    </recommendedName>
</protein>
<organism evidence="7 8">
    <name type="scientific">Acetonema longum DSM 6540</name>
    <dbReference type="NCBI Taxonomy" id="1009370"/>
    <lineage>
        <taxon>Bacteria</taxon>
        <taxon>Bacillati</taxon>
        <taxon>Bacillota</taxon>
        <taxon>Negativicutes</taxon>
        <taxon>Acetonemataceae</taxon>
        <taxon>Acetonema</taxon>
    </lineage>
</organism>
<dbReference type="Gene3D" id="3.30.70.1560">
    <property type="entry name" value="Alpha-L RNA-binding motif"/>
    <property type="match status" value="1"/>
</dbReference>
<reference evidence="7 8" key="1">
    <citation type="journal article" date="2011" name="EMBO J.">
        <title>Structural diversity of bacterial flagellar motors.</title>
        <authorList>
            <person name="Chen S."/>
            <person name="Beeby M."/>
            <person name="Murphy G.E."/>
            <person name="Leadbetter J.R."/>
            <person name="Hendrixson D.R."/>
            <person name="Briegel A."/>
            <person name="Li Z."/>
            <person name="Shi J."/>
            <person name="Tocheva E.I."/>
            <person name="Muller A."/>
            <person name="Dobro M.J."/>
            <person name="Jensen G.J."/>
        </authorList>
    </citation>
    <scope>NUCLEOTIDE SEQUENCE [LARGE SCALE GENOMIC DNA]</scope>
    <source>
        <strain evidence="7 8">DSM 6540</strain>
    </source>
</reference>
<dbReference type="Pfam" id="PF01479">
    <property type="entry name" value="S4"/>
    <property type="match status" value="1"/>
</dbReference>
<dbReference type="NCBIfam" id="TIGR00093">
    <property type="entry name" value="pseudouridine synthase"/>
    <property type="match status" value="1"/>
</dbReference>
<dbReference type="PROSITE" id="PS01149">
    <property type="entry name" value="PSI_RSU"/>
    <property type="match status" value="1"/>
</dbReference>
<dbReference type="InterPro" id="IPR006145">
    <property type="entry name" value="PsdUridine_synth_RsuA/RluA"/>
</dbReference>
<dbReference type="InterPro" id="IPR020103">
    <property type="entry name" value="PsdUridine_synth_cat_dom_sf"/>
</dbReference>
<dbReference type="PROSITE" id="PS50889">
    <property type="entry name" value="S4"/>
    <property type="match status" value="1"/>
</dbReference>
<keyword evidence="8" id="KW-1185">Reference proteome</keyword>
<evidence type="ECO:0000313" key="7">
    <source>
        <dbReference type="EMBL" id="EGO63669.1"/>
    </source>
</evidence>
<dbReference type="InterPro" id="IPR020094">
    <property type="entry name" value="TruA/RsuA/RluB/E/F_N"/>
</dbReference>
<dbReference type="InterPro" id="IPR000748">
    <property type="entry name" value="PsdUridine_synth_RsuA/RluB/E/F"/>
</dbReference>
<dbReference type="SMART" id="SM00363">
    <property type="entry name" value="S4"/>
    <property type="match status" value="1"/>
</dbReference>
<dbReference type="InterPro" id="IPR018496">
    <property type="entry name" value="PsdUridine_synth_RsuA/RluB_CS"/>
</dbReference>
<dbReference type="GO" id="GO:0003723">
    <property type="term" value="F:RNA binding"/>
    <property type="evidence" value="ECO:0007669"/>
    <property type="project" value="UniProtKB-KW"/>
</dbReference>
<sequence>MTERLQKVLSQAGVASRRQAEQYILEGRVSVNGKVIKELGTKVTPGKDRIRVDGKIIGAEKLVYILLYKPKGVVSTMSDPEGRKTVKSLVEDIPERIYPVGRLDYNTEGLLLMTNDGELAQALTHPSHEIEKTYLARVLGQPAEEKLDRLRIGIRLEDGVTAPAKLILLEHDREKNITQVEIIIHEGKNRQVRRMFEAIGHPVNQLKRVSFAFLTLQGVRRGRYRHLTTAEVQQLKSLSR</sequence>
<evidence type="ECO:0000259" key="6">
    <source>
        <dbReference type="SMART" id="SM00363"/>
    </source>
</evidence>
<dbReference type="Gene3D" id="3.10.290.10">
    <property type="entry name" value="RNA-binding S4 domain"/>
    <property type="match status" value="1"/>
</dbReference>
<gene>
    <name evidence="7" type="ORF">ALO_12169</name>
</gene>
<dbReference type="CDD" id="cd02870">
    <property type="entry name" value="PseudoU_synth_RsuA_like"/>
    <property type="match status" value="1"/>
</dbReference>
<dbReference type="InterPro" id="IPR036986">
    <property type="entry name" value="S4_RNA-bd_sf"/>
</dbReference>
<dbReference type="SUPFAM" id="SSF55120">
    <property type="entry name" value="Pseudouridine synthase"/>
    <property type="match status" value="1"/>
</dbReference>
<dbReference type="EC" id="5.4.99.-" evidence="5"/>
<dbReference type="SUPFAM" id="SSF55174">
    <property type="entry name" value="Alpha-L RNA-binding motif"/>
    <property type="match status" value="1"/>
</dbReference>
<dbReference type="STRING" id="1009370.ALO_12169"/>
<comment type="caution">
    <text evidence="7">The sequence shown here is derived from an EMBL/GenBank/DDBJ whole genome shotgun (WGS) entry which is preliminary data.</text>
</comment>
<dbReference type="Gene3D" id="3.30.70.580">
    <property type="entry name" value="Pseudouridine synthase I, catalytic domain, N-terminal subdomain"/>
    <property type="match status" value="1"/>
</dbReference>
<name>F7NK22_9FIRM</name>
<dbReference type="AlphaFoldDB" id="F7NK22"/>
<dbReference type="InterPro" id="IPR042092">
    <property type="entry name" value="PsdUridine_s_RsuA/RluB/E/F_cat"/>
</dbReference>
<evidence type="ECO:0000313" key="8">
    <source>
        <dbReference type="Proteomes" id="UP000003240"/>
    </source>
</evidence>
<dbReference type="GO" id="GO:0000455">
    <property type="term" value="P:enzyme-directed rRNA pseudouridine synthesis"/>
    <property type="evidence" value="ECO:0007669"/>
    <property type="project" value="UniProtKB-ARBA"/>
</dbReference>
<dbReference type="eggNOG" id="COG1187">
    <property type="taxonomic scope" value="Bacteria"/>
</dbReference>
<proteinExistence type="inferred from homology"/>
<evidence type="ECO:0000256" key="4">
    <source>
        <dbReference type="PROSITE-ProRule" id="PRU00182"/>
    </source>
</evidence>
<evidence type="ECO:0000256" key="2">
    <source>
        <dbReference type="ARBA" id="ARBA00022884"/>
    </source>
</evidence>
<evidence type="ECO:0000256" key="5">
    <source>
        <dbReference type="RuleBase" id="RU003887"/>
    </source>
</evidence>
<dbReference type="PANTHER" id="PTHR47683:SF2">
    <property type="entry name" value="RNA-BINDING S4 DOMAIN-CONTAINING PROTEIN"/>
    <property type="match status" value="1"/>
</dbReference>
<dbReference type="FunFam" id="3.30.70.1560:FF:000001">
    <property type="entry name" value="Pseudouridine synthase"/>
    <property type="match status" value="1"/>
</dbReference>
<keyword evidence="3 5" id="KW-0413">Isomerase</keyword>
<dbReference type="EMBL" id="AFGF01000102">
    <property type="protein sequence ID" value="EGO63669.1"/>
    <property type="molecule type" value="Genomic_DNA"/>
</dbReference>
<accession>F7NK22</accession>
<dbReference type="PANTHER" id="PTHR47683">
    <property type="entry name" value="PSEUDOURIDINE SYNTHASE FAMILY PROTEIN-RELATED"/>
    <property type="match status" value="1"/>
</dbReference>
<dbReference type="InterPro" id="IPR002942">
    <property type="entry name" value="S4_RNA-bd"/>
</dbReference>
<comment type="similarity">
    <text evidence="1 5">Belongs to the pseudouridine synthase RsuA family.</text>
</comment>
<dbReference type="Pfam" id="PF00849">
    <property type="entry name" value="PseudoU_synth_2"/>
    <property type="match status" value="1"/>
</dbReference>
<evidence type="ECO:0000256" key="1">
    <source>
        <dbReference type="ARBA" id="ARBA00008348"/>
    </source>
</evidence>
<dbReference type="CDD" id="cd00165">
    <property type="entry name" value="S4"/>
    <property type="match status" value="1"/>
</dbReference>
<dbReference type="FunFam" id="3.10.290.10:FF:000003">
    <property type="entry name" value="Pseudouridine synthase"/>
    <property type="match status" value="1"/>
</dbReference>
<feature type="domain" description="RNA-binding S4" evidence="6">
    <location>
        <begin position="3"/>
        <end position="71"/>
    </location>
</feature>
<dbReference type="GO" id="GO:0120159">
    <property type="term" value="F:rRNA pseudouridine synthase activity"/>
    <property type="evidence" value="ECO:0007669"/>
    <property type="project" value="UniProtKB-ARBA"/>
</dbReference>
<keyword evidence="2 4" id="KW-0694">RNA-binding</keyword>
<dbReference type="RefSeq" id="WP_004095979.1">
    <property type="nucleotide sequence ID" value="NZ_AFGF01000102.1"/>
</dbReference>
<dbReference type="Proteomes" id="UP000003240">
    <property type="component" value="Unassembled WGS sequence"/>
</dbReference>
<dbReference type="OrthoDB" id="9807213at2"/>
<dbReference type="InterPro" id="IPR050343">
    <property type="entry name" value="RsuA_PseudoU_synthase"/>
</dbReference>